<dbReference type="InterPro" id="IPR036388">
    <property type="entry name" value="WH-like_DNA-bd_sf"/>
</dbReference>
<dbReference type="EMBL" id="CADCTK010000393">
    <property type="protein sequence ID" value="CAA9247264.1"/>
    <property type="molecule type" value="Genomic_DNA"/>
</dbReference>
<feature type="region of interest" description="Disordered" evidence="1">
    <location>
        <begin position="1"/>
        <end position="29"/>
    </location>
</feature>
<dbReference type="SUPFAM" id="SSF46894">
    <property type="entry name" value="C-terminal effector domain of the bipartite response regulators"/>
    <property type="match status" value="1"/>
</dbReference>
<sequence length="116" mass="11908">MAQSSEERMAHLVEKLQQSPGLAEGLPSQEGEVVRDALAGLSVFEIAQQHRISERTVWDVVGNAARAAAGETVNQVETGGFGSDTDPGVTGGYGETGFGSLGNDGGVAVPEEPPEG</sequence>
<organism evidence="2">
    <name type="scientific">uncultured Chloroflexia bacterium</name>
    <dbReference type="NCBI Taxonomy" id="1672391"/>
    <lineage>
        <taxon>Bacteria</taxon>
        <taxon>Bacillati</taxon>
        <taxon>Chloroflexota</taxon>
        <taxon>Chloroflexia</taxon>
        <taxon>environmental samples</taxon>
    </lineage>
</organism>
<reference evidence="2" key="1">
    <citation type="submission" date="2020-02" db="EMBL/GenBank/DDBJ databases">
        <authorList>
            <person name="Meier V. D."/>
        </authorList>
    </citation>
    <scope>NUCLEOTIDE SEQUENCE</scope>
    <source>
        <strain evidence="2">AVDCRST_MAG26</strain>
    </source>
</reference>
<protein>
    <submittedName>
        <fullName evidence="2">Uncharacterized protein</fullName>
    </submittedName>
</protein>
<evidence type="ECO:0000313" key="2">
    <source>
        <dbReference type="EMBL" id="CAA9247264.1"/>
    </source>
</evidence>
<evidence type="ECO:0000256" key="1">
    <source>
        <dbReference type="SAM" id="MobiDB-lite"/>
    </source>
</evidence>
<name>A0A6J4ICL7_9CHLR</name>
<accession>A0A6J4ICL7</accession>
<proteinExistence type="predicted"/>
<dbReference type="GO" id="GO:0003677">
    <property type="term" value="F:DNA binding"/>
    <property type="evidence" value="ECO:0007669"/>
    <property type="project" value="InterPro"/>
</dbReference>
<gene>
    <name evidence="2" type="ORF">AVDCRST_MAG26-1733</name>
</gene>
<dbReference type="Gene3D" id="1.10.10.10">
    <property type="entry name" value="Winged helix-like DNA-binding domain superfamily/Winged helix DNA-binding domain"/>
    <property type="match status" value="1"/>
</dbReference>
<dbReference type="InterPro" id="IPR016032">
    <property type="entry name" value="Sig_transdc_resp-reg_C-effctor"/>
</dbReference>
<feature type="compositionally biased region" description="Basic and acidic residues" evidence="1">
    <location>
        <begin position="1"/>
        <end position="14"/>
    </location>
</feature>
<dbReference type="GO" id="GO:0006355">
    <property type="term" value="P:regulation of DNA-templated transcription"/>
    <property type="evidence" value="ECO:0007669"/>
    <property type="project" value="InterPro"/>
</dbReference>
<dbReference type="AlphaFoldDB" id="A0A6J4ICL7"/>
<feature type="compositionally biased region" description="Gly residues" evidence="1">
    <location>
        <begin position="89"/>
        <end position="105"/>
    </location>
</feature>
<feature type="region of interest" description="Disordered" evidence="1">
    <location>
        <begin position="76"/>
        <end position="116"/>
    </location>
</feature>